<dbReference type="InterPro" id="IPR022398">
    <property type="entry name" value="Peptidase_S8_His-AS"/>
</dbReference>
<dbReference type="EMBL" id="JAYDYQ010002685">
    <property type="protein sequence ID" value="KAK4481389.1"/>
    <property type="molecule type" value="Genomic_DNA"/>
</dbReference>
<dbReference type="InterPro" id="IPR034197">
    <property type="entry name" value="Peptidases_S8_3"/>
</dbReference>
<feature type="chain" id="PRO_5045043976" evidence="10">
    <location>
        <begin position="30"/>
        <end position="923"/>
    </location>
</feature>
<dbReference type="Pfam" id="PF03931">
    <property type="entry name" value="Skp1_POZ"/>
    <property type="match status" value="1"/>
</dbReference>
<dbReference type="Gene3D" id="2.60.40.2310">
    <property type="match status" value="1"/>
</dbReference>
<dbReference type="SUPFAM" id="SSF81382">
    <property type="entry name" value="Skp1 dimerisation domain-like"/>
    <property type="match status" value="1"/>
</dbReference>
<feature type="domain" description="Inhibitor I9" evidence="15">
    <location>
        <begin position="38"/>
        <end position="113"/>
    </location>
</feature>
<dbReference type="InterPro" id="IPR001232">
    <property type="entry name" value="SKP1-like"/>
</dbReference>
<keyword evidence="7 8" id="KW-0720">Serine protease</keyword>
<sequence>MWIERIMRKTYILFGLNLLLILFPGEVNASAQSESHGVYIVYMGASVMPNGAPRNDHAQLISSLIKRKKNVVLQSYTNGFSGFAARLSEEDAKSIAQRPGVVSVFPDPVLQLHTTRSWEFLEYETGLKIDANPNSPFDSSSGGTNTIIGILDTGIWPEAESFTDEDIGPIPSHWKGKCMEGLNFTSSNCNKKVIGARYYDDPNSNEHSFGTPRDESGHGTHVASTAAGRPVSGSSYYDLATGTAQGGSPGSRIAMYRVCVAGGGCLGSAILKAFDDAIADGVDVLSLSLGASPGEPDFANDPVAIGAFHAVEKGIIVVCSAGNSGPLATTVVNVAPWILTVAATTIDRDFEADIILGGNKVIKGGGINFSDLKKSPVYPLVDGISAKSDTNEVNVADARNCVPGSLDDNKVKGKIVLCENKDEAYAPEEKFDTLKTQGAIGMVLIDNNQRQAPSKYGTFPIAVVTEKDGAEILSYIKNNSNSLGTILPTVVIPNYKPAPVVGYFSSRGPTFGIKNLLKPDIAAPGVAILAAWPSNDTKEAIPMREPPKFNILSGTSMACPHVSGLAAVVKSQYPTWSPSAIRSAIMTTAIQTNNLHAPIQTETGSYASPYDIGAGEISLSGPLQPGLVYETETIDYIKFLCNIGYDIKMIKNIVSTLPINFSCSSNSDSDSVSYMNYPSIAISNLRENESKKVNRTVTNVGEDESIYTAMIETPNGVEVEVVPNKLEFTKDRKKITFQVTFRHNTSSENDLFGSITWSNQKYKSSAVSEKKITLRSSDGEVFEETVAVAVESQTIKHLIEDECADNVIPLPNVTGKILAKVIEYCKRHVDAAAASKAEDNKVDDDLKAFDSDFVKVDQATLFDLILAANYLNIKTLLDLTCQTVADMIKGKTPEEIRKTFNIKNDFTPEEEEEVRRENQWAFE</sequence>
<protein>
    <submittedName>
        <fullName evidence="17">Uncharacterized protein</fullName>
    </submittedName>
</protein>
<evidence type="ECO:0000313" key="17">
    <source>
        <dbReference type="EMBL" id="KAK4481389.1"/>
    </source>
</evidence>
<dbReference type="InterPro" id="IPR016073">
    <property type="entry name" value="Skp1_comp_POZ"/>
</dbReference>
<keyword evidence="6 8" id="KW-0378">Hydrolase</keyword>
<evidence type="ECO:0000256" key="3">
    <source>
        <dbReference type="ARBA" id="ARBA00011073"/>
    </source>
</evidence>
<dbReference type="SUPFAM" id="SSF54695">
    <property type="entry name" value="POZ domain"/>
    <property type="match status" value="1"/>
</dbReference>
<feature type="domain" description="SKP1 component dimerisation" evidence="12">
    <location>
        <begin position="874"/>
        <end position="921"/>
    </location>
</feature>
<evidence type="ECO:0000259" key="14">
    <source>
        <dbReference type="Pfam" id="PF03931"/>
    </source>
</evidence>
<evidence type="ECO:0000256" key="9">
    <source>
        <dbReference type="SAM" id="MobiDB-lite"/>
    </source>
</evidence>
<evidence type="ECO:0000259" key="16">
    <source>
        <dbReference type="Pfam" id="PF17766"/>
    </source>
</evidence>
<feature type="active site" description="Charge relay system" evidence="8">
    <location>
        <position position="556"/>
    </location>
</feature>
<dbReference type="PROSITE" id="PS00138">
    <property type="entry name" value="SUBTILASE_SER"/>
    <property type="match status" value="1"/>
</dbReference>
<dbReference type="SMART" id="SM00512">
    <property type="entry name" value="Skp1"/>
    <property type="match status" value="1"/>
</dbReference>
<dbReference type="InterPro" id="IPR015500">
    <property type="entry name" value="Peptidase_S8_subtilisin-rel"/>
</dbReference>
<keyword evidence="4 8" id="KW-0645">Protease</keyword>
<accession>A0ABR0CWE1</accession>
<evidence type="ECO:0000256" key="7">
    <source>
        <dbReference type="ARBA" id="ARBA00022825"/>
    </source>
</evidence>
<evidence type="ECO:0000256" key="5">
    <source>
        <dbReference type="ARBA" id="ARBA00022729"/>
    </source>
</evidence>
<feature type="region of interest" description="Disordered" evidence="9">
    <location>
        <begin position="204"/>
        <end position="228"/>
    </location>
</feature>
<comment type="similarity">
    <text evidence="2">Belongs to the SKP1 family.</text>
</comment>
<feature type="domain" description="Peptidase S8/S53" evidence="11">
    <location>
        <begin position="143"/>
        <end position="593"/>
    </location>
</feature>
<dbReference type="InterPro" id="IPR036852">
    <property type="entry name" value="Peptidase_S8/S53_dom_sf"/>
</dbReference>
<dbReference type="Gene3D" id="3.40.50.200">
    <property type="entry name" value="Peptidase S8/S53 domain"/>
    <property type="match status" value="1"/>
</dbReference>
<dbReference type="InterPro" id="IPR036296">
    <property type="entry name" value="SKP1-like_dim_sf"/>
</dbReference>
<evidence type="ECO:0000259" key="13">
    <source>
        <dbReference type="Pfam" id="PF02225"/>
    </source>
</evidence>
<dbReference type="InterPro" id="IPR016072">
    <property type="entry name" value="Skp1_comp_dimer"/>
</dbReference>
<feature type="active site" description="Charge relay system" evidence="8">
    <location>
        <position position="152"/>
    </location>
</feature>
<dbReference type="InterPro" id="IPR023828">
    <property type="entry name" value="Peptidase_S8_Ser-AS"/>
</dbReference>
<keyword evidence="5 10" id="KW-0732">Signal</keyword>
<evidence type="ECO:0000259" key="11">
    <source>
        <dbReference type="Pfam" id="PF00082"/>
    </source>
</evidence>
<evidence type="ECO:0000256" key="4">
    <source>
        <dbReference type="ARBA" id="ARBA00022670"/>
    </source>
</evidence>
<dbReference type="PANTHER" id="PTHR10795">
    <property type="entry name" value="PROPROTEIN CONVERTASE SUBTILISIN/KEXIN"/>
    <property type="match status" value="1"/>
</dbReference>
<name>A0ABR0CWE1_9LAMI</name>
<evidence type="ECO:0000256" key="1">
    <source>
        <dbReference type="ARBA" id="ARBA00004906"/>
    </source>
</evidence>
<gene>
    <name evidence="17" type="ORF">RD792_012279</name>
</gene>
<dbReference type="PRINTS" id="PR00723">
    <property type="entry name" value="SUBTILISIN"/>
</dbReference>
<keyword evidence="18" id="KW-1185">Reference proteome</keyword>
<reference evidence="17 18" key="1">
    <citation type="journal article" date="2023" name="bioRxiv">
        <title>Genome report: Whole genome sequence and annotation of Penstemon davidsonii.</title>
        <authorList>
            <person name="Ostevik K.L."/>
            <person name="Alabady M."/>
            <person name="Zhang M."/>
            <person name="Rausher M.D."/>
        </authorList>
    </citation>
    <scope>NUCLEOTIDE SEQUENCE [LARGE SCALE GENOMIC DNA]</scope>
    <source>
        <strain evidence="17">DNT005</strain>
        <tissue evidence="17">Whole leaf</tissue>
    </source>
</reference>
<evidence type="ECO:0000256" key="6">
    <source>
        <dbReference type="ARBA" id="ARBA00022801"/>
    </source>
</evidence>
<comment type="similarity">
    <text evidence="3 8">Belongs to the peptidase S8 family.</text>
</comment>
<dbReference type="InterPro" id="IPR011333">
    <property type="entry name" value="SKP1/BTB/POZ_sf"/>
</dbReference>
<dbReference type="InterPro" id="IPR037045">
    <property type="entry name" value="S8pro/Inhibitor_I9_sf"/>
</dbReference>
<dbReference type="Proteomes" id="UP001291926">
    <property type="component" value="Unassembled WGS sequence"/>
</dbReference>
<dbReference type="CDD" id="cd18322">
    <property type="entry name" value="BTB_POZ_SKP1"/>
    <property type="match status" value="1"/>
</dbReference>
<dbReference type="Gene3D" id="3.30.70.80">
    <property type="entry name" value="Peptidase S8 propeptide/proteinase inhibitor I9"/>
    <property type="match status" value="1"/>
</dbReference>
<feature type="domain" description="PA" evidence="13">
    <location>
        <begin position="399"/>
        <end position="472"/>
    </location>
</feature>
<evidence type="ECO:0000256" key="2">
    <source>
        <dbReference type="ARBA" id="ARBA00009993"/>
    </source>
</evidence>
<dbReference type="Pfam" id="PF05922">
    <property type="entry name" value="Inhibitor_I9"/>
    <property type="match status" value="1"/>
</dbReference>
<dbReference type="CDD" id="cd04852">
    <property type="entry name" value="Peptidases_S8_3"/>
    <property type="match status" value="1"/>
</dbReference>
<evidence type="ECO:0000313" key="18">
    <source>
        <dbReference type="Proteomes" id="UP001291926"/>
    </source>
</evidence>
<dbReference type="SUPFAM" id="SSF52743">
    <property type="entry name" value="Subtilisin-like"/>
    <property type="match status" value="1"/>
</dbReference>
<feature type="domain" description="Subtilisin-like protease fibronectin type-III" evidence="16">
    <location>
        <begin position="675"/>
        <end position="763"/>
    </location>
</feature>
<evidence type="ECO:0000256" key="8">
    <source>
        <dbReference type="PROSITE-ProRule" id="PRU01240"/>
    </source>
</evidence>
<dbReference type="Pfam" id="PF01466">
    <property type="entry name" value="Skp1"/>
    <property type="match status" value="1"/>
</dbReference>
<evidence type="ECO:0000259" key="15">
    <source>
        <dbReference type="Pfam" id="PF05922"/>
    </source>
</evidence>
<organism evidence="17 18">
    <name type="scientific">Penstemon davidsonii</name>
    <dbReference type="NCBI Taxonomy" id="160366"/>
    <lineage>
        <taxon>Eukaryota</taxon>
        <taxon>Viridiplantae</taxon>
        <taxon>Streptophyta</taxon>
        <taxon>Embryophyta</taxon>
        <taxon>Tracheophyta</taxon>
        <taxon>Spermatophyta</taxon>
        <taxon>Magnoliopsida</taxon>
        <taxon>eudicotyledons</taxon>
        <taxon>Gunneridae</taxon>
        <taxon>Pentapetalae</taxon>
        <taxon>asterids</taxon>
        <taxon>lamiids</taxon>
        <taxon>Lamiales</taxon>
        <taxon>Plantaginaceae</taxon>
        <taxon>Cheloneae</taxon>
        <taxon>Penstemon</taxon>
    </lineage>
</organism>
<dbReference type="Gene3D" id="3.30.710.10">
    <property type="entry name" value="Potassium Channel Kv1.1, Chain A"/>
    <property type="match status" value="1"/>
</dbReference>
<proteinExistence type="inferred from homology"/>
<dbReference type="InterPro" id="IPR041469">
    <property type="entry name" value="Subtilisin-like_FN3"/>
</dbReference>
<feature type="active site" description="Charge relay system" evidence="8">
    <location>
        <position position="218"/>
    </location>
</feature>
<dbReference type="InterPro" id="IPR045051">
    <property type="entry name" value="SBT"/>
</dbReference>
<dbReference type="PROSITE" id="PS51892">
    <property type="entry name" value="SUBTILASE"/>
    <property type="match status" value="1"/>
</dbReference>
<dbReference type="InterPro" id="IPR000209">
    <property type="entry name" value="Peptidase_S8/S53_dom"/>
</dbReference>
<comment type="pathway">
    <text evidence="1">Protein modification; protein ubiquitination.</text>
</comment>
<dbReference type="Pfam" id="PF02225">
    <property type="entry name" value="PA"/>
    <property type="match status" value="1"/>
</dbReference>
<dbReference type="PROSITE" id="PS00137">
    <property type="entry name" value="SUBTILASE_HIS"/>
    <property type="match status" value="1"/>
</dbReference>
<evidence type="ECO:0000259" key="12">
    <source>
        <dbReference type="Pfam" id="PF01466"/>
    </source>
</evidence>
<dbReference type="Pfam" id="PF17766">
    <property type="entry name" value="fn3_6"/>
    <property type="match status" value="1"/>
</dbReference>
<dbReference type="Pfam" id="PF00082">
    <property type="entry name" value="Peptidase_S8"/>
    <property type="match status" value="1"/>
</dbReference>
<dbReference type="CDD" id="cd02120">
    <property type="entry name" value="PA_subtilisin_like"/>
    <property type="match status" value="1"/>
</dbReference>
<dbReference type="InterPro" id="IPR003137">
    <property type="entry name" value="PA_domain"/>
</dbReference>
<feature type="domain" description="SKP1 component POZ" evidence="14">
    <location>
        <begin position="770"/>
        <end position="829"/>
    </location>
</feature>
<dbReference type="InterPro" id="IPR010259">
    <property type="entry name" value="S8pro/Inhibitor_I9"/>
</dbReference>
<comment type="caution">
    <text evidence="17">The sequence shown here is derived from an EMBL/GenBank/DDBJ whole genome shotgun (WGS) entry which is preliminary data.</text>
</comment>
<evidence type="ECO:0000256" key="10">
    <source>
        <dbReference type="SAM" id="SignalP"/>
    </source>
</evidence>
<feature type="signal peptide" evidence="10">
    <location>
        <begin position="1"/>
        <end position="29"/>
    </location>
</feature>
<dbReference type="Gene3D" id="3.50.30.30">
    <property type="match status" value="1"/>
</dbReference>